<organism evidence="1 2">
    <name type="scientific">Rhodothermus profundi</name>
    <dbReference type="NCBI Taxonomy" id="633813"/>
    <lineage>
        <taxon>Bacteria</taxon>
        <taxon>Pseudomonadati</taxon>
        <taxon>Rhodothermota</taxon>
        <taxon>Rhodothermia</taxon>
        <taxon>Rhodothermales</taxon>
        <taxon>Rhodothermaceae</taxon>
        <taxon>Rhodothermus</taxon>
    </lineage>
</organism>
<evidence type="ECO:0000313" key="2">
    <source>
        <dbReference type="Proteomes" id="UP000185812"/>
    </source>
</evidence>
<sequence>MSWTLYRWVWQLHSPLYIGHTPAGALNRTRLYIPARNMWAALTAEVARQRASSSFPNYEDIGRKLQEHARFTYLFPAEQVNGHWYAWLPRYEEDKGLLWHREDGKNEPDRRFRRRFLHTRPSTAIAPGSGAAEEGTLREVECIATHWKPAQGQAHDQPSPVAFVGYVFLNDTLPQHLQSALKDVREVFIGGETRYGFGHLVLLPFSKRKPWEEAEKCFGDEVELNGDTPVVKQPSYLVAHGVFPSAKGDREALVQWDWQTPRPICQLYWQPGTQILEPKEEELEFVFFIERDGFWTGRRKRKT</sequence>
<dbReference type="AlphaFoldDB" id="A0A1M6UF92"/>
<dbReference type="OrthoDB" id="1550501at2"/>
<keyword evidence="2" id="KW-1185">Reference proteome</keyword>
<proteinExistence type="predicted"/>
<dbReference type="STRING" id="633813.SAMN04488087_1681"/>
<name>A0A1M6UF92_9BACT</name>
<dbReference type="RefSeq" id="WP_072715523.1">
    <property type="nucleotide sequence ID" value="NZ_FRAU01000005.1"/>
</dbReference>
<dbReference type="Proteomes" id="UP000185812">
    <property type="component" value="Unassembled WGS sequence"/>
</dbReference>
<reference evidence="2" key="1">
    <citation type="submission" date="2016-11" db="EMBL/GenBank/DDBJ databases">
        <authorList>
            <person name="Varghese N."/>
            <person name="Submissions S."/>
        </authorList>
    </citation>
    <scope>NUCLEOTIDE SEQUENCE [LARGE SCALE GENOMIC DNA]</scope>
    <source>
        <strain evidence="2">DSM 22212</strain>
    </source>
</reference>
<evidence type="ECO:0008006" key="3">
    <source>
        <dbReference type="Google" id="ProtNLM"/>
    </source>
</evidence>
<accession>A0A1M6UF92</accession>
<evidence type="ECO:0000313" key="1">
    <source>
        <dbReference type="EMBL" id="SHK67884.1"/>
    </source>
</evidence>
<gene>
    <name evidence="1" type="ORF">SAMN04488087_1681</name>
</gene>
<dbReference type="EMBL" id="FRAU01000005">
    <property type="protein sequence ID" value="SHK67884.1"/>
    <property type="molecule type" value="Genomic_DNA"/>
</dbReference>
<protein>
    <recommendedName>
        <fullName evidence="3">CRISPR-associated protein, Cmr3 family</fullName>
    </recommendedName>
</protein>